<evidence type="ECO:0000313" key="2">
    <source>
        <dbReference type="Proteomes" id="UP001652663"/>
    </source>
</evidence>
<reference evidence="2" key="1">
    <citation type="submission" date="2025-05" db="UniProtKB">
        <authorList>
            <consortium name="RefSeq"/>
        </authorList>
    </citation>
    <scope>NUCLEOTIDE SEQUENCE [LARGE SCALE GENOMIC DNA]</scope>
</reference>
<feature type="compositionally biased region" description="Low complexity" evidence="1">
    <location>
        <begin position="31"/>
        <end position="41"/>
    </location>
</feature>
<accession>A0ABM4SZE2</accession>
<evidence type="ECO:0000313" key="3">
    <source>
        <dbReference type="RefSeq" id="XP_070653168.1"/>
    </source>
</evidence>
<sequence>MQAPGAKRAGESYSPRPRREDRRGARGSGAGSSPAAALSSRVLPLPRQPQHRAGGNRRTVARLSGGPGRRQSPRPGGGPARNPRRPAARALPTAPGAGSSATAPSASGVGGKLLSRQRLWPPPSAPRKVRGSEVQREPLGPGVPGRARLERGRAPTFPAGGTPAARPPRASRTGKSPREGPGKAAGGFGRGMSHQVSIWRWQNKKTERMDPS</sequence>
<proteinExistence type="predicted"/>
<name>A0ABM4SZE2_BOSIN</name>
<dbReference type="Proteomes" id="UP001652663">
    <property type="component" value="Chromosome 1"/>
</dbReference>
<protein>
    <recommendedName>
        <fullName evidence="4">Collagen alpha-1(I) chain-like</fullName>
    </recommendedName>
</protein>
<organism evidence="2 3">
    <name type="scientific">Bos indicus</name>
    <name type="common">Zebu</name>
    <dbReference type="NCBI Taxonomy" id="9915"/>
    <lineage>
        <taxon>Eukaryota</taxon>
        <taxon>Metazoa</taxon>
        <taxon>Chordata</taxon>
        <taxon>Craniata</taxon>
        <taxon>Vertebrata</taxon>
        <taxon>Euteleostomi</taxon>
        <taxon>Mammalia</taxon>
        <taxon>Eutheria</taxon>
        <taxon>Laurasiatheria</taxon>
        <taxon>Artiodactyla</taxon>
        <taxon>Ruminantia</taxon>
        <taxon>Pecora</taxon>
        <taxon>Bovidae</taxon>
        <taxon>Bovinae</taxon>
        <taxon>Bos</taxon>
    </lineage>
</organism>
<reference evidence="3" key="2">
    <citation type="submission" date="2025-08" db="UniProtKB">
        <authorList>
            <consortium name="RefSeq"/>
        </authorList>
    </citation>
    <scope>IDENTIFICATION</scope>
    <source>
        <tissue evidence="3">Blood</tissue>
    </source>
</reference>
<evidence type="ECO:0000256" key="1">
    <source>
        <dbReference type="SAM" id="MobiDB-lite"/>
    </source>
</evidence>
<dbReference type="RefSeq" id="XP_070653168.1">
    <property type="nucleotide sequence ID" value="XM_070797067.1"/>
</dbReference>
<dbReference type="GeneID" id="109564771"/>
<keyword evidence="2" id="KW-1185">Reference proteome</keyword>
<gene>
    <name evidence="3" type="primary">LOC109564771</name>
</gene>
<feature type="compositionally biased region" description="Low complexity" evidence="1">
    <location>
        <begin position="154"/>
        <end position="174"/>
    </location>
</feature>
<feature type="compositionally biased region" description="Low complexity" evidence="1">
    <location>
        <begin position="88"/>
        <end position="107"/>
    </location>
</feature>
<evidence type="ECO:0008006" key="4">
    <source>
        <dbReference type="Google" id="ProtNLM"/>
    </source>
</evidence>
<feature type="region of interest" description="Disordered" evidence="1">
    <location>
        <begin position="1"/>
        <end position="212"/>
    </location>
</feature>